<feature type="domain" description="Rhodopsin" evidence="7">
    <location>
        <begin position="1"/>
        <end position="147"/>
    </location>
</feature>
<name>A0A8K0SYX5_9HYPO</name>
<dbReference type="AlphaFoldDB" id="A0A8K0SYX5"/>
<keyword evidence="9" id="KW-1185">Reference proteome</keyword>
<feature type="transmembrane region" description="Helical" evidence="6">
    <location>
        <begin position="53"/>
        <end position="73"/>
    </location>
</feature>
<keyword evidence="4 6" id="KW-0472">Membrane</keyword>
<dbReference type="EMBL" id="JAGPNK010000005">
    <property type="protein sequence ID" value="KAH7321329.1"/>
    <property type="molecule type" value="Genomic_DNA"/>
</dbReference>
<dbReference type="Proteomes" id="UP000813444">
    <property type="component" value="Unassembled WGS sequence"/>
</dbReference>
<evidence type="ECO:0000313" key="9">
    <source>
        <dbReference type="Proteomes" id="UP000813444"/>
    </source>
</evidence>
<keyword evidence="2 6" id="KW-0812">Transmembrane</keyword>
<evidence type="ECO:0000256" key="2">
    <source>
        <dbReference type="ARBA" id="ARBA00022692"/>
    </source>
</evidence>
<evidence type="ECO:0000256" key="1">
    <source>
        <dbReference type="ARBA" id="ARBA00004141"/>
    </source>
</evidence>
<feature type="transmembrane region" description="Helical" evidence="6">
    <location>
        <begin position="85"/>
        <end position="103"/>
    </location>
</feature>
<dbReference type="PANTHER" id="PTHR33048:SF42">
    <property type="entry name" value="INTEGRAL MEMBRANE PROTEIN"/>
    <property type="match status" value="1"/>
</dbReference>
<gene>
    <name evidence="8" type="ORF">B0I35DRAFT_212144</name>
</gene>
<evidence type="ECO:0000256" key="5">
    <source>
        <dbReference type="ARBA" id="ARBA00038359"/>
    </source>
</evidence>
<dbReference type="InterPro" id="IPR049326">
    <property type="entry name" value="Rhodopsin_dom_fungi"/>
</dbReference>
<evidence type="ECO:0000256" key="4">
    <source>
        <dbReference type="ARBA" id="ARBA00023136"/>
    </source>
</evidence>
<accession>A0A8K0SYX5</accession>
<keyword evidence="3 6" id="KW-1133">Transmembrane helix</keyword>
<reference evidence="8" key="1">
    <citation type="journal article" date="2021" name="Nat. Commun.">
        <title>Genetic determinants of endophytism in the Arabidopsis root mycobiome.</title>
        <authorList>
            <person name="Mesny F."/>
            <person name="Miyauchi S."/>
            <person name="Thiergart T."/>
            <person name="Pickel B."/>
            <person name="Atanasova L."/>
            <person name="Karlsson M."/>
            <person name="Huettel B."/>
            <person name="Barry K.W."/>
            <person name="Haridas S."/>
            <person name="Chen C."/>
            <person name="Bauer D."/>
            <person name="Andreopoulos W."/>
            <person name="Pangilinan J."/>
            <person name="LaButti K."/>
            <person name="Riley R."/>
            <person name="Lipzen A."/>
            <person name="Clum A."/>
            <person name="Drula E."/>
            <person name="Henrissat B."/>
            <person name="Kohler A."/>
            <person name="Grigoriev I.V."/>
            <person name="Martin F.M."/>
            <person name="Hacquard S."/>
        </authorList>
    </citation>
    <scope>NUCLEOTIDE SEQUENCE</scope>
    <source>
        <strain evidence="8">MPI-CAGE-CH-0235</strain>
    </source>
</reference>
<evidence type="ECO:0000259" key="7">
    <source>
        <dbReference type="Pfam" id="PF20684"/>
    </source>
</evidence>
<comment type="subcellular location">
    <subcellularLocation>
        <location evidence="1">Membrane</location>
        <topology evidence="1">Multi-pass membrane protein</topology>
    </subcellularLocation>
</comment>
<organism evidence="8 9">
    <name type="scientific">Stachybotrys elegans</name>
    <dbReference type="NCBI Taxonomy" id="80388"/>
    <lineage>
        <taxon>Eukaryota</taxon>
        <taxon>Fungi</taxon>
        <taxon>Dikarya</taxon>
        <taxon>Ascomycota</taxon>
        <taxon>Pezizomycotina</taxon>
        <taxon>Sordariomycetes</taxon>
        <taxon>Hypocreomycetidae</taxon>
        <taxon>Hypocreales</taxon>
        <taxon>Stachybotryaceae</taxon>
        <taxon>Stachybotrys</taxon>
    </lineage>
</organism>
<feature type="transmembrane region" description="Helical" evidence="6">
    <location>
        <begin position="5"/>
        <end position="25"/>
    </location>
</feature>
<evidence type="ECO:0000256" key="3">
    <source>
        <dbReference type="ARBA" id="ARBA00022989"/>
    </source>
</evidence>
<comment type="caution">
    <text evidence="8">The sequence shown here is derived from an EMBL/GenBank/DDBJ whole genome shotgun (WGS) entry which is preliminary data.</text>
</comment>
<protein>
    <recommendedName>
        <fullName evidence="7">Rhodopsin domain-containing protein</fullName>
    </recommendedName>
</protein>
<dbReference type="Pfam" id="PF20684">
    <property type="entry name" value="Fung_rhodopsin"/>
    <property type="match status" value="1"/>
</dbReference>
<dbReference type="GO" id="GO:0016020">
    <property type="term" value="C:membrane"/>
    <property type="evidence" value="ECO:0007669"/>
    <property type="project" value="UniProtKB-SubCell"/>
</dbReference>
<dbReference type="InterPro" id="IPR052337">
    <property type="entry name" value="SAT4-like"/>
</dbReference>
<comment type="similarity">
    <text evidence="5">Belongs to the SAT4 family.</text>
</comment>
<proteinExistence type="inferred from homology"/>
<dbReference type="PANTHER" id="PTHR33048">
    <property type="entry name" value="PTH11-LIKE INTEGRAL MEMBRANE PROTEIN (AFU_ORTHOLOGUE AFUA_5G11245)"/>
    <property type="match status" value="1"/>
</dbReference>
<evidence type="ECO:0000256" key="6">
    <source>
        <dbReference type="SAM" id="Phobius"/>
    </source>
</evidence>
<dbReference type="OrthoDB" id="5417887at2759"/>
<evidence type="ECO:0000313" key="8">
    <source>
        <dbReference type="EMBL" id="KAH7321329.1"/>
    </source>
</evidence>
<feature type="transmembrane region" description="Helical" evidence="6">
    <location>
        <begin position="123"/>
        <end position="147"/>
    </location>
</feature>
<sequence>MRLSLWILIVSMNIIMNLVIIFSFAKCNPARKVWQPTIPGTCWDPLVATYYNIFAGAFSGLVDLVLCVLAWVIIWKHPMRAREKFGVGIALTFGIFAAAAAAAKCYHMLGLSSMNRTLARVGIFIWGTTECAVTIIAASIPIMRILVLRICRRAPSSQANRPLRTLRLISDWSTGISGSTTTPSEGTY</sequence>